<evidence type="ECO:0000313" key="3">
    <source>
        <dbReference type="Proteomes" id="UP000199758"/>
    </source>
</evidence>
<dbReference type="CDD" id="cd04647">
    <property type="entry name" value="LbH_MAT_like"/>
    <property type="match status" value="1"/>
</dbReference>
<dbReference type="AlphaFoldDB" id="A0A1M5SAS2"/>
<dbReference type="Pfam" id="PF00132">
    <property type="entry name" value="Hexapep"/>
    <property type="match status" value="1"/>
</dbReference>
<dbReference type="InterPro" id="IPR001451">
    <property type="entry name" value="Hexapep"/>
</dbReference>
<feature type="transmembrane region" description="Helical" evidence="1">
    <location>
        <begin position="12"/>
        <end position="36"/>
    </location>
</feature>
<accession>A0A1M5SAS2</accession>
<name>A0A1M5SAS2_9GAMM</name>
<dbReference type="Gene3D" id="2.160.10.10">
    <property type="entry name" value="Hexapeptide repeat proteins"/>
    <property type="match status" value="1"/>
</dbReference>
<dbReference type="SUPFAM" id="SSF51161">
    <property type="entry name" value="Trimeric LpxA-like enzymes"/>
    <property type="match status" value="1"/>
</dbReference>
<dbReference type="InterPro" id="IPR051159">
    <property type="entry name" value="Hexapeptide_acetyltransf"/>
</dbReference>
<proteinExistence type="predicted"/>
<dbReference type="Proteomes" id="UP000199758">
    <property type="component" value="Unassembled WGS sequence"/>
</dbReference>
<dbReference type="EMBL" id="FQWZ01000011">
    <property type="protein sequence ID" value="SHH35604.1"/>
    <property type="molecule type" value="Genomic_DNA"/>
</dbReference>
<dbReference type="PANTHER" id="PTHR23416">
    <property type="entry name" value="SIALIC ACID SYNTHASE-RELATED"/>
    <property type="match status" value="1"/>
</dbReference>
<protein>
    <submittedName>
        <fullName evidence="2">Acetyltransferase (Isoleucine patch superfamily)</fullName>
    </submittedName>
</protein>
<keyword evidence="1" id="KW-0812">Transmembrane</keyword>
<dbReference type="GO" id="GO:0016740">
    <property type="term" value="F:transferase activity"/>
    <property type="evidence" value="ECO:0007669"/>
    <property type="project" value="UniProtKB-KW"/>
</dbReference>
<dbReference type="RefSeq" id="WP_072899651.1">
    <property type="nucleotide sequence ID" value="NZ_FQWZ01000011.1"/>
</dbReference>
<dbReference type="InterPro" id="IPR011004">
    <property type="entry name" value="Trimer_LpxA-like_sf"/>
</dbReference>
<dbReference type="STRING" id="490188.SAMN04488068_0040"/>
<keyword evidence="1" id="KW-1133">Transmembrane helix</keyword>
<sequence length="183" mass="19925">MLYKISWMARALIYAVLFDRVGMMSYIGPPIFITGWRKISIGKRVRIFPAARLEVHGEGRLLIKDNVSIGNDLHLACAATLTIGSGVQISSAVLLTDIDHEYEDISRPIFEQPLVVRPTTIGDRCFIGAGVKILAGTTLGQHCVVGANSVVRGVFPDFSVIAGAPARIVRRLDPASGKWIKVQ</sequence>
<evidence type="ECO:0000313" key="2">
    <source>
        <dbReference type="EMBL" id="SHH35604.1"/>
    </source>
</evidence>
<gene>
    <name evidence="2" type="ORF">SAMN04488068_0040</name>
</gene>
<dbReference type="OrthoDB" id="9815592at2"/>
<organism evidence="2 3">
    <name type="scientific">Hydrocarboniphaga daqingensis</name>
    <dbReference type="NCBI Taxonomy" id="490188"/>
    <lineage>
        <taxon>Bacteria</taxon>
        <taxon>Pseudomonadati</taxon>
        <taxon>Pseudomonadota</taxon>
        <taxon>Gammaproteobacteria</taxon>
        <taxon>Nevskiales</taxon>
        <taxon>Nevskiaceae</taxon>
        <taxon>Hydrocarboniphaga</taxon>
    </lineage>
</organism>
<reference evidence="2 3" key="1">
    <citation type="submission" date="2016-11" db="EMBL/GenBank/DDBJ databases">
        <authorList>
            <person name="Jaros S."/>
            <person name="Januszkiewicz K."/>
            <person name="Wedrychowicz H."/>
        </authorList>
    </citation>
    <scope>NUCLEOTIDE SEQUENCE [LARGE SCALE GENOMIC DNA]</scope>
    <source>
        <strain evidence="2 3">CGMCC 1.7049</strain>
    </source>
</reference>
<keyword evidence="3" id="KW-1185">Reference proteome</keyword>
<evidence type="ECO:0000256" key="1">
    <source>
        <dbReference type="SAM" id="Phobius"/>
    </source>
</evidence>
<keyword evidence="1" id="KW-0472">Membrane</keyword>
<keyword evidence="2" id="KW-0808">Transferase</keyword>